<accession>A0A182PUA1</accession>
<feature type="domain" description="G-protein coupled receptors family 2 profile 2" evidence="8">
    <location>
        <begin position="526"/>
        <end position="776"/>
    </location>
</feature>
<dbReference type="Pfam" id="PF00002">
    <property type="entry name" value="7tm_2"/>
    <property type="match status" value="1"/>
</dbReference>
<dbReference type="InterPro" id="IPR000203">
    <property type="entry name" value="GPS"/>
</dbReference>
<dbReference type="InterPro" id="IPR000832">
    <property type="entry name" value="GPCR_2_secretin-like"/>
</dbReference>
<feature type="transmembrane region" description="Helical" evidence="6">
    <location>
        <begin position="600"/>
        <end position="623"/>
    </location>
</feature>
<dbReference type="EnsemblMetazoa" id="AEPI010537-RA">
    <property type="protein sequence ID" value="AEPI010537-PA"/>
    <property type="gene ID" value="AEPI010537"/>
</dbReference>
<reference evidence="9" key="2">
    <citation type="submission" date="2020-05" db="UniProtKB">
        <authorList>
            <consortium name="EnsemblMetazoa"/>
        </authorList>
    </citation>
    <scope>IDENTIFICATION</scope>
    <source>
        <strain evidence="9">Epiroticus2</strain>
    </source>
</reference>
<dbReference type="InterPro" id="IPR057244">
    <property type="entry name" value="GAIN_B"/>
</dbReference>
<evidence type="ECO:0000256" key="1">
    <source>
        <dbReference type="ARBA" id="ARBA00004141"/>
    </source>
</evidence>
<feature type="transmembrane region" description="Helical" evidence="6">
    <location>
        <begin position="562"/>
        <end position="580"/>
    </location>
</feature>
<feature type="transmembrane region" description="Helical" evidence="6">
    <location>
        <begin position="524"/>
        <end position="550"/>
    </location>
</feature>
<reference evidence="10" key="1">
    <citation type="submission" date="2013-03" db="EMBL/GenBank/DDBJ databases">
        <title>The Genome Sequence of Anopheles epiroticus epiroticus2.</title>
        <authorList>
            <consortium name="The Broad Institute Genomics Platform"/>
            <person name="Neafsey D.E."/>
            <person name="Howell P."/>
            <person name="Walker B."/>
            <person name="Young S.K."/>
            <person name="Zeng Q."/>
            <person name="Gargeya S."/>
            <person name="Fitzgerald M."/>
            <person name="Haas B."/>
            <person name="Abouelleil A."/>
            <person name="Allen A.W."/>
            <person name="Alvarado L."/>
            <person name="Arachchi H.M."/>
            <person name="Berlin A.M."/>
            <person name="Chapman S.B."/>
            <person name="Gainer-Dewar J."/>
            <person name="Goldberg J."/>
            <person name="Griggs A."/>
            <person name="Gujja S."/>
            <person name="Hansen M."/>
            <person name="Howarth C."/>
            <person name="Imamovic A."/>
            <person name="Ireland A."/>
            <person name="Larimer J."/>
            <person name="McCowan C."/>
            <person name="Murphy C."/>
            <person name="Pearson M."/>
            <person name="Poon T.W."/>
            <person name="Priest M."/>
            <person name="Roberts A."/>
            <person name="Saif S."/>
            <person name="Shea T."/>
            <person name="Sisk P."/>
            <person name="Sykes S."/>
            <person name="Wortman J."/>
            <person name="Nusbaum C."/>
            <person name="Birren B."/>
        </authorList>
    </citation>
    <scope>NUCLEOTIDE SEQUENCE [LARGE SCALE GENOMIC DNA]</scope>
    <source>
        <strain evidence="10">Epiroticus2</strain>
    </source>
</reference>
<sequence length="819" mass="92067">MKVVKLKLPAHYLDYYQMHKSLIAALESLNGERFRFIGANSTEYCLPDSLQVRPGKNVWWPARLGESVAPRNLCLIEHSGLPVTRRCLGDYLYGCAWDWNPGRELCSGQTRPTTSLLYRYSVSQLNASVMGDVLSRAGDALAEPENVIPADLFYLSKTLESMPTLLDTAETEAKEAERHYFCNVSTILSRVMYLNETTVVLSQKALNTTNILLDATETIVHRLAMSNATRALMQGEQYDCRQPATLQLGQQQQQQQQHDGTVLFRTARLIVLIADPTVANVTGLALFRTRKWRTAVDGLSDAEETSMTVEEEQEEKEDFSDFTVRYLYANQSEEELLGEEDLEIGSFIPQHVIEGLDELSEALTKSEEEEDPDAVEDVTVTPANGEWREPVKPSVPMRIILTIYYNDHAFRETRNGTIARPNSKIISVSLPGYGSRMPDEIPIYTRELTRDLPGRCGYWSFEPVDNGTEFGHWSYDECRLLNTSGSVTLCGCFHLTSFSRLTKDIQMVETVGVSQKFIADQATLALDIITAIGCSMSLLGVLGIFATAVLFPTWRAKASSKILLQLSCAIAVEMVIVFLEGPDIDQHRISRIECALLGGLFHYIILVTFMWMLITAYLQFMRYVKVLGRLRPSHFILKATVCCWGGPLLIVTVLLSVDHTLYLKRDNVSDICYPHGSALWYGLLLPIGLIIFVNLISFVIVLYHIFTIPSNLTKTADHAMTLAQLRLSVFLFFLLGLPWIFGMLTTGTEDKLFAYLFCLTAPVQGFVLFIYFVVMDPTARRFWCRKLQRVPCLARAAAKQAAADGEQTTSPNTSFNTYL</sequence>
<proteinExistence type="predicted"/>
<feature type="transmembrane region" description="Helical" evidence="6">
    <location>
        <begin position="677"/>
        <end position="706"/>
    </location>
</feature>
<protein>
    <recommendedName>
        <fullName evidence="11">G-protein coupled receptors family 2 profile 2 domain-containing protein</fullName>
    </recommendedName>
</protein>
<evidence type="ECO:0000256" key="4">
    <source>
        <dbReference type="ARBA" id="ARBA00023136"/>
    </source>
</evidence>
<evidence type="ECO:0000256" key="3">
    <source>
        <dbReference type="ARBA" id="ARBA00022989"/>
    </source>
</evidence>
<dbReference type="Gene3D" id="2.60.220.50">
    <property type="match status" value="1"/>
</dbReference>
<organism evidence="9 10">
    <name type="scientific">Anopheles epiroticus</name>
    <dbReference type="NCBI Taxonomy" id="199890"/>
    <lineage>
        <taxon>Eukaryota</taxon>
        <taxon>Metazoa</taxon>
        <taxon>Ecdysozoa</taxon>
        <taxon>Arthropoda</taxon>
        <taxon>Hexapoda</taxon>
        <taxon>Insecta</taxon>
        <taxon>Pterygota</taxon>
        <taxon>Neoptera</taxon>
        <taxon>Endopterygota</taxon>
        <taxon>Diptera</taxon>
        <taxon>Nematocera</taxon>
        <taxon>Culicoidea</taxon>
        <taxon>Culicidae</taxon>
        <taxon>Anophelinae</taxon>
        <taxon>Anopheles</taxon>
    </lineage>
</organism>
<evidence type="ECO:0000256" key="6">
    <source>
        <dbReference type="SAM" id="Phobius"/>
    </source>
</evidence>
<dbReference type="AlphaFoldDB" id="A0A182PUA1"/>
<dbReference type="Gene3D" id="1.20.1070.10">
    <property type="entry name" value="Rhodopsin 7-helix transmembrane proteins"/>
    <property type="match status" value="1"/>
</dbReference>
<feature type="transmembrane region" description="Helical" evidence="6">
    <location>
        <begin position="727"/>
        <end position="746"/>
    </location>
</feature>
<dbReference type="VEuPathDB" id="VectorBase:AEPI010537"/>
<name>A0A182PUA1_9DIPT</name>
<dbReference type="Proteomes" id="UP000075885">
    <property type="component" value="Unassembled WGS sequence"/>
</dbReference>
<feature type="transmembrane region" description="Helical" evidence="6">
    <location>
        <begin position="752"/>
        <end position="774"/>
    </location>
</feature>
<dbReference type="PROSITE" id="PS50261">
    <property type="entry name" value="G_PROTEIN_RECEP_F2_4"/>
    <property type="match status" value="1"/>
</dbReference>
<feature type="transmembrane region" description="Helical" evidence="6">
    <location>
        <begin position="635"/>
        <end position="657"/>
    </location>
</feature>
<dbReference type="SUPFAM" id="SSF81321">
    <property type="entry name" value="Family A G protein-coupled receptor-like"/>
    <property type="match status" value="1"/>
</dbReference>
<keyword evidence="3 6" id="KW-1133">Transmembrane helix</keyword>
<keyword evidence="5" id="KW-1015">Disulfide bond</keyword>
<evidence type="ECO:0000259" key="7">
    <source>
        <dbReference type="PROSITE" id="PS50221"/>
    </source>
</evidence>
<keyword evidence="10" id="KW-1185">Reference proteome</keyword>
<keyword evidence="4 6" id="KW-0472">Membrane</keyword>
<dbReference type="InterPro" id="IPR017981">
    <property type="entry name" value="GPCR_2-like_7TM"/>
</dbReference>
<dbReference type="CDD" id="cd15040">
    <property type="entry name" value="7tmB2_Adhesion"/>
    <property type="match status" value="1"/>
</dbReference>
<dbReference type="PROSITE" id="PS50221">
    <property type="entry name" value="GAIN_B"/>
    <property type="match status" value="1"/>
</dbReference>
<dbReference type="GO" id="GO:0004930">
    <property type="term" value="F:G protein-coupled receptor activity"/>
    <property type="evidence" value="ECO:0007669"/>
    <property type="project" value="InterPro"/>
</dbReference>
<comment type="subcellular location">
    <subcellularLocation>
        <location evidence="1">Membrane</location>
        <topology evidence="1">Multi-pass membrane protein</topology>
    </subcellularLocation>
</comment>
<dbReference type="FunFam" id="1.20.1070.10:FF:000290">
    <property type="entry name" value="GG11888"/>
    <property type="match status" value="1"/>
</dbReference>
<evidence type="ECO:0000313" key="10">
    <source>
        <dbReference type="Proteomes" id="UP000075885"/>
    </source>
</evidence>
<dbReference type="STRING" id="199890.A0A182PUA1"/>
<dbReference type="GO" id="GO:0007166">
    <property type="term" value="P:cell surface receptor signaling pathway"/>
    <property type="evidence" value="ECO:0007669"/>
    <property type="project" value="InterPro"/>
</dbReference>
<evidence type="ECO:0000313" key="9">
    <source>
        <dbReference type="EnsemblMetazoa" id="AEPI010537-PA"/>
    </source>
</evidence>
<dbReference type="Pfam" id="PF01825">
    <property type="entry name" value="GPS"/>
    <property type="match status" value="1"/>
</dbReference>
<dbReference type="PANTHER" id="PTHR45692">
    <property type="entry name" value="G_PROTEIN_RECEP_F2_4 DOMAIN-CONTAINING PROTEIN"/>
    <property type="match status" value="1"/>
</dbReference>
<dbReference type="GO" id="GO:0016020">
    <property type="term" value="C:membrane"/>
    <property type="evidence" value="ECO:0007669"/>
    <property type="project" value="UniProtKB-SubCell"/>
</dbReference>
<evidence type="ECO:0000256" key="5">
    <source>
        <dbReference type="ARBA" id="ARBA00023157"/>
    </source>
</evidence>
<dbReference type="InterPro" id="IPR046338">
    <property type="entry name" value="GAIN_dom_sf"/>
</dbReference>
<feature type="domain" description="GAIN-B" evidence="7">
    <location>
        <begin position="354"/>
        <end position="509"/>
    </location>
</feature>
<evidence type="ECO:0008006" key="11">
    <source>
        <dbReference type="Google" id="ProtNLM"/>
    </source>
</evidence>
<keyword evidence="2 6" id="KW-0812">Transmembrane</keyword>
<dbReference type="PANTHER" id="PTHR45692:SF1">
    <property type="entry name" value="G-PROTEIN COUPLED RECEPTORS FAMILY 2 PROFILE 2 DOMAIN-CONTAINING PROTEIN"/>
    <property type="match status" value="1"/>
</dbReference>
<evidence type="ECO:0000259" key="8">
    <source>
        <dbReference type="PROSITE" id="PS50261"/>
    </source>
</evidence>
<evidence type="ECO:0000256" key="2">
    <source>
        <dbReference type="ARBA" id="ARBA00022692"/>
    </source>
</evidence>